<dbReference type="GO" id="GO:0008783">
    <property type="term" value="F:agmatinase activity"/>
    <property type="evidence" value="ECO:0007669"/>
    <property type="project" value="TreeGrafter"/>
</dbReference>
<dbReference type="PANTHER" id="PTHR11358">
    <property type="entry name" value="ARGINASE/AGMATINASE"/>
    <property type="match status" value="1"/>
</dbReference>
<evidence type="ECO:0000256" key="2">
    <source>
        <dbReference type="ARBA" id="ARBA00022801"/>
    </source>
</evidence>
<dbReference type="GO" id="GO:0050415">
    <property type="term" value="F:formimidoylglutamase activity"/>
    <property type="evidence" value="ECO:0007669"/>
    <property type="project" value="UniProtKB-UniRule"/>
</dbReference>
<dbReference type="PIRSF" id="PIRSF036979">
    <property type="entry name" value="Arginase"/>
    <property type="match status" value="1"/>
</dbReference>
<proteinExistence type="inferred from homology"/>
<evidence type="ECO:0000256" key="3">
    <source>
        <dbReference type="ARBA" id="ARBA00022808"/>
    </source>
</evidence>
<dbReference type="Gene3D" id="3.40.800.10">
    <property type="entry name" value="Ureohydrolase domain"/>
    <property type="match status" value="1"/>
</dbReference>
<feature type="binding site" evidence="7">
    <location>
        <position position="183"/>
    </location>
    <ligand>
        <name>Mn(2+)</name>
        <dbReference type="ChEBI" id="CHEBI:29035"/>
        <label>1</label>
    </ligand>
</feature>
<keyword evidence="1 5" id="KW-0479">Metal-binding</keyword>
<feature type="binding site" evidence="5 7">
    <location>
        <position position="275"/>
    </location>
    <ligand>
        <name>Mn(2+)</name>
        <dbReference type="ChEBI" id="CHEBI:29035"/>
        <label>1</label>
    </ligand>
</feature>
<organism evidence="9 10">
    <name type="scientific">Plebeiibacterium marinum</name>
    <dbReference type="NCBI Taxonomy" id="2992111"/>
    <lineage>
        <taxon>Bacteria</taxon>
        <taxon>Pseudomonadati</taxon>
        <taxon>Bacteroidota</taxon>
        <taxon>Bacteroidia</taxon>
        <taxon>Marinilabiliales</taxon>
        <taxon>Marinilabiliaceae</taxon>
        <taxon>Plebeiibacterium</taxon>
    </lineage>
</organism>
<dbReference type="SUPFAM" id="SSF52768">
    <property type="entry name" value="Arginase/deacetylase"/>
    <property type="match status" value="1"/>
</dbReference>
<feature type="binding site" evidence="5">
    <location>
        <position position="181"/>
    </location>
    <ligand>
        <name>Mn(2+)</name>
        <dbReference type="ChEBI" id="CHEBI:29035"/>
        <label>2</label>
    </ligand>
</feature>
<dbReference type="CDD" id="cd09988">
    <property type="entry name" value="Formimidoylglutamase"/>
    <property type="match status" value="1"/>
</dbReference>
<comment type="caution">
    <text evidence="9">The sequence shown here is derived from an EMBL/GenBank/DDBJ whole genome shotgun (WGS) entry which is preliminary data.</text>
</comment>
<dbReference type="PANTHER" id="PTHR11358:SF35">
    <property type="entry name" value="FORMIMIDOYLGLUTAMASE"/>
    <property type="match status" value="1"/>
</dbReference>
<feature type="binding site" evidence="5">
    <location>
        <position position="183"/>
    </location>
    <ligand>
        <name>Mn(2+)</name>
        <dbReference type="ChEBI" id="CHEBI:29035"/>
        <label>2</label>
    </ligand>
</feature>
<dbReference type="GO" id="GO:0033389">
    <property type="term" value="P:putrescine biosynthetic process from arginine, via agmatine"/>
    <property type="evidence" value="ECO:0007669"/>
    <property type="project" value="TreeGrafter"/>
</dbReference>
<feature type="binding site" evidence="5">
    <location>
        <position position="275"/>
    </location>
    <ligand>
        <name>Mn(2+)</name>
        <dbReference type="ChEBI" id="CHEBI:29035"/>
        <label>2</label>
    </ligand>
</feature>
<feature type="binding site" evidence="5 7">
    <location>
        <position position="185"/>
    </location>
    <ligand>
        <name>Mn(2+)</name>
        <dbReference type="ChEBI" id="CHEBI:29035"/>
        <label>1</label>
    </ligand>
</feature>
<evidence type="ECO:0000256" key="6">
    <source>
        <dbReference type="NCBIfam" id="TIGR01227"/>
    </source>
</evidence>
<comment type="function">
    <text evidence="5">Catalyzes the conversion of N-formimidoyl-L-glutamate to L-glutamate and formamide.</text>
</comment>
<keyword evidence="10" id="KW-1185">Reference proteome</keyword>
<feature type="binding site" evidence="5">
    <location>
        <position position="277"/>
    </location>
    <ligand>
        <name>Mn(2+)</name>
        <dbReference type="ChEBI" id="CHEBI:29035"/>
        <label>2</label>
    </ligand>
</feature>
<evidence type="ECO:0000313" key="10">
    <source>
        <dbReference type="Proteomes" id="UP001207408"/>
    </source>
</evidence>
<dbReference type="InterPro" id="IPR005923">
    <property type="entry name" value="HutG"/>
</dbReference>
<dbReference type="PROSITE" id="PS51409">
    <property type="entry name" value="ARGINASE_2"/>
    <property type="match status" value="1"/>
</dbReference>
<feature type="binding site" evidence="7">
    <location>
        <position position="277"/>
    </location>
    <ligand>
        <name>Mn(2+)</name>
        <dbReference type="ChEBI" id="CHEBI:29035"/>
        <label>1</label>
    </ligand>
</feature>
<dbReference type="EMBL" id="JAPDPI010000004">
    <property type="protein sequence ID" value="MCW3804646.1"/>
    <property type="molecule type" value="Genomic_DNA"/>
</dbReference>
<dbReference type="Proteomes" id="UP001207408">
    <property type="component" value="Unassembled WGS sequence"/>
</dbReference>
<evidence type="ECO:0000256" key="1">
    <source>
        <dbReference type="ARBA" id="ARBA00022723"/>
    </source>
</evidence>
<evidence type="ECO:0000256" key="4">
    <source>
        <dbReference type="ARBA" id="ARBA00023211"/>
    </source>
</evidence>
<comment type="pathway">
    <text evidence="5">Amino-acid degradation; L-histidine degradation into L-glutamate; L-glutamate from N-formimidoyl-L-glutamate (hydrolase route): step 1/1.</text>
</comment>
<comment type="similarity">
    <text evidence="5 8">Belongs to the arginase family.</text>
</comment>
<dbReference type="NCBIfam" id="TIGR01227">
    <property type="entry name" value="hutG"/>
    <property type="match status" value="1"/>
</dbReference>
<dbReference type="EC" id="3.5.3.8" evidence="5 6"/>
<dbReference type="RefSeq" id="WP_301197865.1">
    <property type="nucleotide sequence ID" value="NZ_JAPDPI010000004.1"/>
</dbReference>
<accession>A0AAE3MBY9</accession>
<dbReference type="InterPro" id="IPR023696">
    <property type="entry name" value="Ureohydrolase_dom_sf"/>
</dbReference>
<evidence type="ECO:0000313" key="9">
    <source>
        <dbReference type="EMBL" id="MCW3804646.1"/>
    </source>
</evidence>
<reference evidence="9" key="1">
    <citation type="submission" date="2022-10" db="EMBL/GenBank/DDBJ databases">
        <authorList>
            <person name="Yu W.X."/>
        </authorList>
    </citation>
    <scope>NUCLEOTIDE SEQUENCE</scope>
    <source>
        <strain evidence="9">D04</strain>
    </source>
</reference>
<feature type="binding site" evidence="5 7">
    <location>
        <position position="181"/>
    </location>
    <ligand>
        <name>Mn(2+)</name>
        <dbReference type="ChEBI" id="CHEBI:29035"/>
        <label>1</label>
    </ligand>
</feature>
<dbReference type="GO" id="GO:0019556">
    <property type="term" value="P:L-histidine catabolic process to glutamate and formamide"/>
    <property type="evidence" value="ECO:0007669"/>
    <property type="project" value="UniProtKB-UniRule"/>
</dbReference>
<dbReference type="InterPro" id="IPR006035">
    <property type="entry name" value="Ureohydrolase"/>
</dbReference>
<gene>
    <name evidence="5 9" type="primary">hutG</name>
    <name evidence="9" type="ORF">OM074_03350</name>
</gene>
<comment type="catalytic activity">
    <reaction evidence="5">
        <text>N-formimidoyl-L-glutamate + H2O = formamide + L-glutamate</text>
        <dbReference type="Rhea" id="RHEA:22492"/>
        <dbReference type="ChEBI" id="CHEBI:15377"/>
        <dbReference type="ChEBI" id="CHEBI:16397"/>
        <dbReference type="ChEBI" id="CHEBI:29985"/>
        <dbReference type="ChEBI" id="CHEBI:58928"/>
        <dbReference type="EC" id="3.5.3.8"/>
    </reaction>
</comment>
<evidence type="ECO:0000256" key="7">
    <source>
        <dbReference type="PIRSR" id="PIRSR036979-1"/>
    </source>
</evidence>
<sequence>MSIKDNELAPKELNIKKGMNKINARYIPPEQRYWEGRPTNPEVGIQYWHQLIQLQNLEEFKSNSHDNSIGIVGYVCDEGVRRNRGRIGARKGPEFLRERLAKLPVHFDSGKVMDMGDIVSVDRNMEACQEMLAEVVSNLLDSKVFPIVVGGGHDLAYGHFNGIARHLKNSGPTKIGIINFDAHFDMRPVEGRSNSGTPFNQILNEYKDSGLEVEYFAIGIQQQSNTRELYQVAKDMKAQYAINYDCESSGSELNALKDRLRPVVERNHYLYISIDMDGFSSAYAPGVSAPSPLGFTPYFMMKMLSFLFETKKVISFDIAELNPDLDRDNLTALLAAKIVDFVLAKLNSKQVGVAG</sequence>
<dbReference type="Pfam" id="PF00491">
    <property type="entry name" value="Arginase"/>
    <property type="match status" value="1"/>
</dbReference>
<protein>
    <recommendedName>
        <fullName evidence="5 6">Formimidoylglutamase</fullName>
        <ecNumber evidence="5 6">3.5.3.8</ecNumber>
    </recommendedName>
    <alternativeName>
        <fullName evidence="5">Formiminoglutamase</fullName>
    </alternativeName>
    <alternativeName>
        <fullName evidence="5">Formiminoglutamate hydrolase</fullName>
    </alternativeName>
</protein>
<dbReference type="HAMAP" id="MF_00737">
    <property type="entry name" value="Formimidoylglutam"/>
    <property type="match status" value="1"/>
</dbReference>
<name>A0AAE3MBY9_9BACT</name>
<evidence type="ECO:0000256" key="8">
    <source>
        <dbReference type="PROSITE-ProRule" id="PRU00742"/>
    </source>
</evidence>
<dbReference type="PRINTS" id="PR00116">
    <property type="entry name" value="ARGINASE"/>
</dbReference>
<keyword evidence="4 5" id="KW-0464">Manganese</keyword>
<keyword evidence="3 5" id="KW-0369">Histidine metabolism</keyword>
<feature type="binding site" evidence="5 7">
    <location>
        <position position="153"/>
    </location>
    <ligand>
        <name>Mn(2+)</name>
        <dbReference type="ChEBI" id="CHEBI:29035"/>
        <label>1</label>
    </ligand>
</feature>
<dbReference type="AlphaFoldDB" id="A0AAE3MBY9"/>
<keyword evidence="2 5" id="KW-0378">Hydrolase</keyword>
<comment type="cofactor">
    <cofactor evidence="5 7">
        <name>Mn(2+)</name>
        <dbReference type="ChEBI" id="CHEBI:29035"/>
    </cofactor>
    <text evidence="5 7">Binds 2 manganese ions per subunit.</text>
</comment>
<dbReference type="GO" id="GO:0030145">
    <property type="term" value="F:manganese ion binding"/>
    <property type="evidence" value="ECO:0007669"/>
    <property type="project" value="UniProtKB-UniRule"/>
</dbReference>
<evidence type="ECO:0000256" key="5">
    <source>
        <dbReference type="HAMAP-Rule" id="MF_00737"/>
    </source>
</evidence>